<evidence type="ECO:0008006" key="4">
    <source>
        <dbReference type="Google" id="ProtNLM"/>
    </source>
</evidence>
<keyword evidence="1" id="KW-0812">Transmembrane</keyword>
<keyword evidence="1" id="KW-1133">Transmembrane helix</keyword>
<reference evidence="2" key="1">
    <citation type="submission" date="2022-01" db="EMBL/GenBank/DDBJ databases">
        <title>Genome sequnece data of strain Bradyrhizobium sp. nov.</title>
        <authorList>
            <person name="Zhang J."/>
        </authorList>
    </citation>
    <scope>NUCLEOTIDE SEQUENCE</scope>
    <source>
        <strain evidence="2">WYCCWR 13023</strain>
    </source>
</reference>
<proteinExistence type="predicted"/>
<evidence type="ECO:0000313" key="2">
    <source>
        <dbReference type="EMBL" id="MCG2632378.1"/>
    </source>
</evidence>
<sequence>MHLIFDVDQTIKLKQTVNGRVLIEKGVDMKLVLSLVALMMGGVIGGSAQAAVVYAGPTAEMATDSSFSVNFNSGMATTAALSFVLNGYASLDGQNFYEDDFTLTLNGTQIFAGTFNLGGGSDTTQAVVFSNPLGATFTNPTNNGTGICFCGGQETFSFAGVQLLAGNNELTFAYNSVADANHAGFQGLGDEGWGVQNVTVSAVPELSTWAMMILGFCGLGLWASRLKQQGRALTPT</sequence>
<organism evidence="2 3">
    <name type="scientific">Bradyrhizobium zhengyangense</name>
    <dbReference type="NCBI Taxonomy" id="2911009"/>
    <lineage>
        <taxon>Bacteria</taxon>
        <taxon>Pseudomonadati</taxon>
        <taxon>Pseudomonadota</taxon>
        <taxon>Alphaproteobacteria</taxon>
        <taxon>Hyphomicrobiales</taxon>
        <taxon>Nitrobacteraceae</taxon>
        <taxon>Bradyrhizobium</taxon>
    </lineage>
</organism>
<evidence type="ECO:0000256" key="1">
    <source>
        <dbReference type="SAM" id="Phobius"/>
    </source>
</evidence>
<dbReference type="AlphaFoldDB" id="A0A9X1RJK2"/>
<protein>
    <recommendedName>
        <fullName evidence="4">PEP-CTERM sorting domain-containing protein</fullName>
    </recommendedName>
</protein>
<dbReference type="EMBL" id="JAKLTY010000040">
    <property type="protein sequence ID" value="MCG2632378.1"/>
    <property type="molecule type" value="Genomic_DNA"/>
</dbReference>
<feature type="transmembrane region" description="Helical" evidence="1">
    <location>
        <begin position="31"/>
        <end position="55"/>
    </location>
</feature>
<dbReference type="Proteomes" id="UP001139054">
    <property type="component" value="Unassembled WGS sequence"/>
</dbReference>
<gene>
    <name evidence="2" type="ORF">L6654_37830</name>
</gene>
<comment type="caution">
    <text evidence="2">The sequence shown here is derived from an EMBL/GenBank/DDBJ whole genome shotgun (WGS) entry which is preliminary data.</text>
</comment>
<evidence type="ECO:0000313" key="3">
    <source>
        <dbReference type="Proteomes" id="UP001139054"/>
    </source>
</evidence>
<keyword evidence="1" id="KW-0472">Membrane</keyword>
<name>A0A9X1RJK2_9BRAD</name>
<dbReference type="RefSeq" id="WP_237891947.1">
    <property type="nucleotide sequence ID" value="NZ_JAKLTY010000040.1"/>
</dbReference>
<accession>A0A9X1RJK2</accession>